<keyword evidence="2" id="KW-1185">Reference proteome</keyword>
<evidence type="ECO:0000313" key="2">
    <source>
        <dbReference type="Proteomes" id="UP000265520"/>
    </source>
</evidence>
<dbReference type="AlphaFoldDB" id="A0A392UE94"/>
<reference evidence="1 2" key="1">
    <citation type="journal article" date="2018" name="Front. Plant Sci.">
        <title>Red Clover (Trifolium pratense) and Zigzag Clover (T. medium) - A Picture of Genomic Similarities and Differences.</title>
        <authorList>
            <person name="Dluhosova J."/>
            <person name="Istvanek J."/>
            <person name="Nedelnik J."/>
            <person name="Repkova J."/>
        </authorList>
    </citation>
    <scope>NUCLEOTIDE SEQUENCE [LARGE SCALE GENOMIC DNA]</scope>
    <source>
        <strain evidence="2">cv. 10/8</strain>
        <tissue evidence="1">Leaf</tissue>
    </source>
</reference>
<organism evidence="1 2">
    <name type="scientific">Trifolium medium</name>
    <dbReference type="NCBI Taxonomy" id="97028"/>
    <lineage>
        <taxon>Eukaryota</taxon>
        <taxon>Viridiplantae</taxon>
        <taxon>Streptophyta</taxon>
        <taxon>Embryophyta</taxon>
        <taxon>Tracheophyta</taxon>
        <taxon>Spermatophyta</taxon>
        <taxon>Magnoliopsida</taxon>
        <taxon>eudicotyledons</taxon>
        <taxon>Gunneridae</taxon>
        <taxon>Pentapetalae</taxon>
        <taxon>rosids</taxon>
        <taxon>fabids</taxon>
        <taxon>Fabales</taxon>
        <taxon>Fabaceae</taxon>
        <taxon>Papilionoideae</taxon>
        <taxon>50 kb inversion clade</taxon>
        <taxon>NPAAA clade</taxon>
        <taxon>Hologalegina</taxon>
        <taxon>IRL clade</taxon>
        <taxon>Trifolieae</taxon>
        <taxon>Trifolium</taxon>
    </lineage>
</organism>
<feature type="non-terminal residue" evidence="1">
    <location>
        <position position="1"/>
    </location>
</feature>
<sequence>YPVCSSNLVQKFIFCSKLCSRQIILPWPCFDNIPCEGLTDLILGDF</sequence>
<evidence type="ECO:0000313" key="1">
    <source>
        <dbReference type="EMBL" id="MCI71859.1"/>
    </source>
</evidence>
<dbReference type="EMBL" id="LXQA010805529">
    <property type="protein sequence ID" value="MCI71859.1"/>
    <property type="molecule type" value="Genomic_DNA"/>
</dbReference>
<name>A0A392UE94_9FABA</name>
<dbReference type="Proteomes" id="UP000265520">
    <property type="component" value="Unassembled WGS sequence"/>
</dbReference>
<protein>
    <submittedName>
        <fullName evidence="1">Uncharacterized protein</fullName>
    </submittedName>
</protein>
<comment type="caution">
    <text evidence="1">The sequence shown here is derived from an EMBL/GenBank/DDBJ whole genome shotgun (WGS) entry which is preliminary data.</text>
</comment>
<proteinExistence type="predicted"/>
<accession>A0A392UE94</accession>